<dbReference type="Pfam" id="PF00931">
    <property type="entry name" value="NB-ARC"/>
    <property type="match status" value="1"/>
</dbReference>
<comment type="caution">
    <text evidence="3">The sequence shown here is derived from an EMBL/GenBank/DDBJ whole genome shotgun (WGS) entry which is preliminary data.</text>
</comment>
<dbReference type="PRINTS" id="PR00364">
    <property type="entry name" value="DISEASERSIST"/>
</dbReference>
<reference evidence="3" key="1">
    <citation type="submission" date="2023-07" db="EMBL/GenBank/DDBJ databases">
        <title>draft genome sequence of fig (Ficus carica).</title>
        <authorList>
            <person name="Takahashi T."/>
            <person name="Nishimura K."/>
        </authorList>
    </citation>
    <scope>NUCLEOTIDE SEQUENCE</scope>
</reference>
<dbReference type="SUPFAM" id="SSF52540">
    <property type="entry name" value="P-loop containing nucleoside triphosphate hydrolases"/>
    <property type="match status" value="1"/>
</dbReference>
<keyword evidence="1" id="KW-0611">Plant defense</keyword>
<dbReference type="PANTHER" id="PTHR36766:SF70">
    <property type="entry name" value="DISEASE RESISTANCE PROTEIN RGA4"/>
    <property type="match status" value="1"/>
</dbReference>
<dbReference type="Gramene" id="FCD_00017628-RA">
    <property type="protein sequence ID" value="FCD_00017628-RA:cds"/>
    <property type="gene ID" value="FCD_00017628"/>
</dbReference>
<evidence type="ECO:0000313" key="4">
    <source>
        <dbReference type="Proteomes" id="UP001187192"/>
    </source>
</evidence>
<dbReference type="EMBL" id="BTGU01000047">
    <property type="protein sequence ID" value="GMN53591.1"/>
    <property type="molecule type" value="Genomic_DNA"/>
</dbReference>
<dbReference type="InterPro" id="IPR027417">
    <property type="entry name" value="P-loop_NTPase"/>
</dbReference>
<name>A0AA88DES3_FICCA</name>
<dbReference type="Proteomes" id="UP001187192">
    <property type="component" value="Unassembled WGS sequence"/>
</dbReference>
<dbReference type="GO" id="GO:0043531">
    <property type="term" value="F:ADP binding"/>
    <property type="evidence" value="ECO:0007669"/>
    <property type="project" value="InterPro"/>
</dbReference>
<accession>A0AA88DES3</accession>
<dbReference type="Gene3D" id="3.40.50.300">
    <property type="entry name" value="P-loop containing nucleotide triphosphate hydrolases"/>
    <property type="match status" value="1"/>
</dbReference>
<dbReference type="InterPro" id="IPR002182">
    <property type="entry name" value="NB-ARC"/>
</dbReference>
<dbReference type="AlphaFoldDB" id="A0AA88DES3"/>
<evidence type="ECO:0000256" key="1">
    <source>
        <dbReference type="ARBA" id="ARBA00022821"/>
    </source>
</evidence>
<protein>
    <recommendedName>
        <fullName evidence="2">NB-ARC domain-containing protein</fullName>
    </recommendedName>
</protein>
<evidence type="ECO:0000313" key="3">
    <source>
        <dbReference type="EMBL" id="GMN53591.1"/>
    </source>
</evidence>
<gene>
    <name evidence="3" type="ORF">TIFTF001_022732</name>
</gene>
<dbReference type="PANTHER" id="PTHR36766">
    <property type="entry name" value="PLANT BROAD-SPECTRUM MILDEW RESISTANCE PROTEIN RPW8"/>
    <property type="match status" value="1"/>
</dbReference>
<feature type="domain" description="NB-ARC" evidence="2">
    <location>
        <begin position="10"/>
        <end position="188"/>
    </location>
</feature>
<keyword evidence="4" id="KW-1185">Reference proteome</keyword>
<evidence type="ECO:0000259" key="2">
    <source>
        <dbReference type="Pfam" id="PF00931"/>
    </source>
</evidence>
<dbReference type="GO" id="GO:0006952">
    <property type="term" value="P:defense response"/>
    <property type="evidence" value="ECO:0007669"/>
    <property type="project" value="UniProtKB-KW"/>
</dbReference>
<organism evidence="3 4">
    <name type="scientific">Ficus carica</name>
    <name type="common">Common fig</name>
    <dbReference type="NCBI Taxonomy" id="3494"/>
    <lineage>
        <taxon>Eukaryota</taxon>
        <taxon>Viridiplantae</taxon>
        <taxon>Streptophyta</taxon>
        <taxon>Embryophyta</taxon>
        <taxon>Tracheophyta</taxon>
        <taxon>Spermatophyta</taxon>
        <taxon>Magnoliopsida</taxon>
        <taxon>eudicotyledons</taxon>
        <taxon>Gunneridae</taxon>
        <taxon>Pentapetalae</taxon>
        <taxon>rosids</taxon>
        <taxon>fabids</taxon>
        <taxon>Rosales</taxon>
        <taxon>Moraceae</taxon>
        <taxon>Ficeae</taxon>
        <taxon>Ficus</taxon>
    </lineage>
</organism>
<proteinExistence type="predicted"/>
<sequence>MSEEEIYRRKKDKEAIVKLLLSPKLTRTDMVLPIVGRGGMGKTMLAQHVFNDPRVQEHFEERIWVCVSDDFDVRRILEQILLRTRAAANFSTAKNLSFNQLHNLLPEFLHKKQYPIVLDHVWREDSEKWDQLKQCVLQLGFKGESAIILTCRPLKVASIAGTIQPYELGLLTEEQSWTLFQTKAFPQSRLTT</sequence>